<proteinExistence type="inferred from homology"/>
<keyword evidence="3 4" id="KW-0175">Coiled coil</keyword>
<evidence type="ECO:0000256" key="1">
    <source>
        <dbReference type="ARBA" id="ARBA00010171"/>
    </source>
</evidence>
<evidence type="ECO:0000256" key="4">
    <source>
        <dbReference type="SAM" id="Coils"/>
    </source>
</evidence>
<dbReference type="GO" id="GO:0005634">
    <property type="term" value="C:nucleus"/>
    <property type="evidence" value="ECO:0007669"/>
    <property type="project" value="TreeGrafter"/>
</dbReference>
<dbReference type="Proteomes" id="UP000747542">
    <property type="component" value="Unassembled WGS sequence"/>
</dbReference>
<feature type="coiled-coil region" evidence="4">
    <location>
        <begin position="570"/>
        <end position="611"/>
    </location>
</feature>
<sequence length="968" mass="113224">MTNPDSRFKAGNICRIYVKDFLTFDEIEVRPNPHLNFIIGPNGTGKSTILCAICICLGGKPSITGRGKEVSDYVKHGKTSAILETEIYVEGNKTNIIIRREFDRKKKSTWFLQGTEVLKKVIESKIASLNIQVDNLCQFLPQDRVANFAKMNRIELLEATEKAVGDTSLFEQHDLLLSSGHRMRDLRAKLKKLESELDTAIKRNAGLKDAVKNHETKNDLDKRIEKLKKMQLWFLYDEKRKKHTEVREDREQLRIRLENKRKDLDPSHNKIAQKKTMVHDLKKLIREKVDEVEKKEAMDENFEFQYETFEEYMQDVHREFTATKQEEEQRERELVDLCRQMDVLNGQLQNLPEIDDDLATMNLKKLTDRIQDASQNIAKLHNRQQEAVMVKRSAERSISAFERELASIQDVSHQRLELLNKRNPDAYLAAQWLEKNQGRFAAPVHLPMCTLLNVKDPKFAKYVENRVSGNDLVSFVCENKDDMNLFKELMDKQQFGFQWYMLDCIDAPPAILSYLCRNYDVHRIPIAEKGDYSDQRYSKSRSRYDGEWSTTIYPIRNAELLHIILDTQRIERIEQEISKNKESIIEAEQTLEEVKKVEVGLLRNLEDWRNEKRVLLCRRDEKLQLLQRINQKKNQIIRRKQGAIDLQDEENKMKAKLEETVKKMVAVTIERGEAIKKSVEECQEYYKFVGKVKRAMAEVQAIEERVAASEQELASFEEMLENKTQEVTQYKLEAQGALQKLFTALKLNSEVKEFNTREAEVQVLQKKLDNTQVAADNHHRELEESRLRWLPRISELIENIDKSFAQFMGRLGCAGEISLDKGEMEDDFSKYGIMIKVRFRDNDRLRELTAQHQSGGERAVSTALYLLALQSLTSVPFRCVDEINQGMDPINERQMLNMLMETVASECSSQYFFVSPKLIPDMIYNDYVNVMVVFNSQTMLPHRKFNLKRLLRKRTETNNRHSRQKRVR</sequence>
<dbReference type="PANTHER" id="PTHR45916:SF1">
    <property type="entry name" value="STRUCTURAL MAINTENANCE OF CHROMOSOMES PROTEIN 5"/>
    <property type="match status" value="1"/>
</dbReference>
<evidence type="ECO:0000259" key="5">
    <source>
        <dbReference type="Pfam" id="PF13476"/>
    </source>
</evidence>
<name>A0A8J5NBN1_HOMAM</name>
<dbReference type="SUPFAM" id="SSF52540">
    <property type="entry name" value="P-loop containing nucleoside triphosphate hydrolases"/>
    <property type="match status" value="2"/>
</dbReference>
<dbReference type="InterPro" id="IPR027417">
    <property type="entry name" value="P-loop_NTPase"/>
</dbReference>
<dbReference type="PANTHER" id="PTHR45916">
    <property type="entry name" value="STRUCTURAL MAINTENANCE OF CHROMOSOMES PROTEIN 5"/>
    <property type="match status" value="1"/>
</dbReference>
<dbReference type="AlphaFoldDB" id="A0A8J5NBN1"/>
<dbReference type="GO" id="GO:0000724">
    <property type="term" value="P:double-strand break repair via homologous recombination"/>
    <property type="evidence" value="ECO:0007669"/>
    <property type="project" value="TreeGrafter"/>
</dbReference>
<dbReference type="InterPro" id="IPR038729">
    <property type="entry name" value="Rad50/SbcC_AAA"/>
</dbReference>
<accession>A0A8J5NBN1</accession>
<feature type="coiled-coil region" evidence="4">
    <location>
        <begin position="692"/>
        <end position="781"/>
    </location>
</feature>
<evidence type="ECO:0000313" key="6">
    <source>
        <dbReference type="EMBL" id="KAG7176573.1"/>
    </source>
</evidence>
<dbReference type="Pfam" id="PF13476">
    <property type="entry name" value="AAA_23"/>
    <property type="match status" value="1"/>
</dbReference>
<dbReference type="Gene3D" id="3.40.50.300">
    <property type="entry name" value="P-loop containing nucleotide triphosphate hydrolases"/>
    <property type="match status" value="2"/>
</dbReference>
<dbReference type="GO" id="GO:0016887">
    <property type="term" value="F:ATP hydrolysis activity"/>
    <property type="evidence" value="ECO:0007669"/>
    <property type="project" value="InterPro"/>
</dbReference>
<reference evidence="6" key="1">
    <citation type="journal article" date="2021" name="Sci. Adv.">
        <title>The American lobster genome reveals insights on longevity, neural, and immune adaptations.</title>
        <authorList>
            <person name="Polinski J.M."/>
            <person name="Zimin A.V."/>
            <person name="Clark K.F."/>
            <person name="Kohn A.B."/>
            <person name="Sadowski N."/>
            <person name="Timp W."/>
            <person name="Ptitsyn A."/>
            <person name="Khanna P."/>
            <person name="Romanova D.Y."/>
            <person name="Williams P."/>
            <person name="Greenwood S.J."/>
            <person name="Moroz L.L."/>
            <person name="Walt D.R."/>
            <person name="Bodnar A.G."/>
        </authorList>
    </citation>
    <scope>NUCLEOTIDE SEQUENCE</scope>
    <source>
        <strain evidence="6">GMGI-L3</strain>
    </source>
</reference>
<dbReference type="EMBL" id="JAHLQT010003055">
    <property type="protein sequence ID" value="KAG7176573.1"/>
    <property type="molecule type" value="Genomic_DNA"/>
</dbReference>
<feature type="domain" description="Rad50/SbcC-type AAA" evidence="5">
    <location>
        <begin position="15"/>
        <end position="228"/>
    </location>
</feature>
<dbReference type="GO" id="GO:0030915">
    <property type="term" value="C:Smc5-Smc6 complex"/>
    <property type="evidence" value="ECO:0007669"/>
    <property type="project" value="TreeGrafter"/>
</dbReference>
<feature type="coiled-coil region" evidence="4">
    <location>
        <begin position="363"/>
        <end position="411"/>
    </location>
</feature>
<evidence type="ECO:0000313" key="7">
    <source>
        <dbReference type="Proteomes" id="UP000747542"/>
    </source>
</evidence>
<evidence type="ECO:0000256" key="2">
    <source>
        <dbReference type="ARBA" id="ARBA00018687"/>
    </source>
</evidence>
<gene>
    <name evidence="6" type="primary">Smc5-L</name>
    <name evidence="6" type="ORF">Hamer_G015373</name>
</gene>
<evidence type="ECO:0000256" key="3">
    <source>
        <dbReference type="ARBA" id="ARBA00023054"/>
    </source>
</evidence>
<protein>
    <recommendedName>
        <fullName evidence="2">Structural maintenance of chromosomes protein 5</fullName>
    </recommendedName>
</protein>
<comment type="caution">
    <text evidence="6">The sequence shown here is derived from an EMBL/GenBank/DDBJ whole genome shotgun (WGS) entry which is preliminary data.</text>
</comment>
<keyword evidence="7" id="KW-1185">Reference proteome</keyword>
<feature type="coiled-coil region" evidence="4">
    <location>
        <begin position="176"/>
        <end position="301"/>
    </location>
</feature>
<organism evidence="6 7">
    <name type="scientific">Homarus americanus</name>
    <name type="common">American lobster</name>
    <dbReference type="NCBI Taxonomy" id="6706"/>
    <lineage>
        <taxon>Eukaryota</taxon>
        <taxon>Metazoa</taxon>
        <taxon>Ecdysozoa</taxon>
        <taxon>Arthropoda</taxon>
        <taxon>Crustacea</taxon>
        <taxon>Multicrustacea</taxon>
        <taxon>Malacostraca</taxon>
        <taxon>Eumalacostraca</taxon>
        <taxon>Eucarida</taxon>
        <taxon>Decapoda</taxon>
        <taxon>Pleocyemata</taxon>
        <taxon>Astacidea</taxon>
        <taxon>Nephropoidea</taxon>
        <taxon>Nephropidae</taxon>
        <taxon>Homarus</taxon>
    </lineage>
</organism>
<dbReference type="GO" id="GO:0003697">
    <property type="term" value="F:single-stranded DNA binding"/>
    <property type="evidence" value="ECO:0007669"/>
    <property type="project" value="TreeGrafter"/>
</dbReference>
<comment type="similarity">
    <text evidence="1">Belongs to the SMC family. SMC5 subfamily.</text>
</comment>